<gene>
    <name evidence="2" type="ORF">Bca52824_001287</name>
</gene>
<dbReference type="Proteomes" id="UP000886595">
    <property type="component" value="Unassembled WGS sequence"/>
</dbReference>
<reference evidence="2 3" key="1">
    <citation type="submission" date="2020-02" db="EMBL/GenBank/DDBJ databases">
        <authorList>
            <person name="Ma Q."/>
            <person name="Huang Y."/>
            <person name="Song X."/>
            <person name="Pei D."/>
        </authorList>
    </citation>
    <scope>NUCLEOTIDE SEQUENCE [LARGE SCALE GENOMIC DNA]</scope>
    <source>
        <strain evidence="2">Sxm20200214</strain>
        <tissue evidence="2">Leaf</tissue>
    </source>
</reference>
<dbReference type="AlphaFoldDB" id="A0A8X7WIT1"/>
<organism evidence="2 3">
    <name type="scientific">Brassica carinata</name>
    <name type="common">Ethiopian mustard</name>
    <name type="synonym">Abyssinian cabbage</name>
    <dbReference type="NCBI Taxonomy" id="52824"/>
    <lineage>
        <taxon>Eukaryota</taxon>
        <taxon>Viridiplantae</taxon>
        <taxon>Streptophyta</taxon>
        <taxon>Embryophyta</taxon>
        <taxon>Tracheophyta</taxon>
        <taxon>Spermatophyta</taxon>
        <taxon>Magnoliopsida</taxon>
        <taxon>eudicotyledons</taxon>
        <taxon>Gunneridae</taxon>
        <taxon>Pentapetalae</taxon>
        <taxon>rosids</taxon>
        <taxon>malvids</taxon>
        <taxon>Brassicales</taxon>
        <taxon>Brassicaceae</taxon>
        <taxon>Brassiceae</taxon>
        <taxon>Brassica</taxon>
    </lineage>
</organism>
<name>A0A8X7WIT1_BRACI</name>
<proteinExistence type="predicted"/>
<keyword evidence="3" id="KW-1185">Reference proteome</keyword>
<evidence type="ECO:0000313" key="2">
    <source>
        <dbReference type="EMBL" id="KAG2330107.1"/>
    </source>
</evidence>
<comment type="caution">
    <text evidence="2">The sequence shown here is derived from an EMBL/GenBank/DDBJ whole genome shotgun (WGS) entry which is preliminary data.</text>
</comment>
<evidence type="ECO:0000313" key="3">
    <source>
        <dbReference type="Proteomes" id="UP000886595"/>
    </source>
</evidence>
<accession>A0A8X7WIT1</accession>
<feature type="compositionally biased region" description="Polar residues" evidence="1">
    <location>
        <begin position="86"/>
        <end position="106"/>
    </location>
</feature>
<dbReference type="EMBL" id="JAAMPC010000001">
    <property type="protein sequence ID" value="KAG2330107.1"/>
    <property type="molecule type" value="Genomic_DNA"/>
</dbReference>
<feature type="region of interest" description="Disordered" evidence="1">
    <location>
        <begin position="59"/>
        <end position="106"/>
    </location>
</feature>
<dbReference type="OrthoDB" id="1931061at2759"/>
<feature type="compositionally biased region" description="Polar residues" evidence="1">
    <location>
        <begin position="63"/>
        <end position="78"/>
    </location>
</feature>
<protein>
    <submittedName>
        <fullName evidence="2">Uncharacterized protein</fullName>
    </submittedName>
</protein>
<sequence length="106" mass="11151">MCTNVAGVAKYRAKISVYENNDQAIFVLLGDAESELTGNHAAELVDRYFEASSRAPSMATHFPLTSNGGAANSTTGESGPSPDLTPGSTQTSLDATQNTSVRELRL</sequence>
<evidence type="ECO:0000256" key="1">
    <source>
        <dbReference type="SAM" id="MobiDB-lite"/>
    </source>
</evidence>